<dbReference type="EMBL" id="JAFFJS010000001">
    <property type="protein sequence ID" value="MBM9432425.1"/>
    <property type="molecule type" value="Genomic_DNA"/>
</dbReference>
<dbReference type="Pfam" id="PF09359">
    <property type="entry name" value="VTC"/>
    <property type="match status" value="1"/>
</dbReference>
<dbReference type="Proteomes" id="UP000705983">
    <property type="component" value="Unassembled WGS sequence"/>
</dbReference>
<gene>
    <name evidence="2" type="ORF">JVW63_01700</name>
</gene>
<feature type="domain" description="VTC" evidence="1">
    <location>
        <begin position="29"/>
        <end position="227"/>
    </location>
</feature>
<accession>A0ABS2TCP5</accession>
<evidence type="ECO:0000313" key="2">
    <source>
        <dbReference type="EMBL" id="MBM9432425.1"/>
    </source>
</evidence>
<name>A0ABS2TCP5_9ACTO</name>
<protein>
    <submittedName>
        <fullName evidence="2">Molecular chaperone</fullName>
    </submittedName>
</protein>
<evidence type="ECO:0000313" key="3">
    <source>
        <dbReference type="Proteomes" id="UP000705983"/>
    </source>
</evidence>
<organism evidence="2 3">
    <name type="scientific">Flaviflexus equikiangi</name>
    <dbReference type="NCBI Taxonomy" id="2758573"/>
    <lineage>
        <taxon>Bacteria</taxon>
        <taxon>Bacillati</taxon>
        <taxon>Actinomycetota</taxon>
        <taxon>Actinomycetes</taxon>
        <taxon>Actinomycetales</taxon>
        <taxon>Actinomycetaceae</taxon>
        <taxon>Flaviflexus</taxon>
    </lineage>
</organism>
<reference evidence="3" key="1">
    <citation type="submission" date="2021-02" db="EMBL/GenBank/DDBJ databases">
        <title>Leucobacter sp. CX169.</title>
        <authorList>
            <person name="Cheng Y."/>
        </authorList>
    </citation>
    <scope>NUCLEOTIDE SEQUENCE [LARGE SCALE GENOMIC DNA]</scope>
    <source>
        <strain evidence="3">JY899</strain>
    </source>
</reference>
<evidence type="ECO:0000259" key="1">
    <source>
        <dbReference type="Pfam" id="PF09359"/>
    </source>
</evidence>
<sequence>MSTMTDNWAAALPGISLDDLNRAAARLSRVDRKYLVREGDVAGILAELSDARVLDVDGCRSTRYASLYCDTPQLDAFHLAGLCRRRRFKVRTRSYEAGDEFLEVKWKDGRGVTHKVRQPLCGPITSPPSQRFVETSLENAGIRCAVNTLEPVLQTGYARTTLLLPGDEARATIDSDLAWTSATGSARVNGMSIIETKAGSRLTSLDLILHRHRYRALPMSKYGVGMVVTRPGLPAEKWHRTLRLLESTIS</sequence>
<comment type="caution">
    <text evidence="2">The sequence shown here is derived from an EMBL/GenBank/DDBJ whole genome shotgun (WGS) entry which is preliminary data.</text>
</comment>
<proteinExistence type="predicted"/>
<dbReference type="InterPro" id="IPR018966">
    <property type="entry name" value="VTC_domain"/>
</dbReference>
<keyword evidence="3" id="KW-1185">Reference proteome</keyword>